<evidence type="ECO:0000313" key="2">
    <source>
        <dbReference type="EMBL" id="QJA80415.1"/>
    </source>
</evidence>
<protein>
    <submittedName>
        <fullName evidence="2">Uncharacterized protein</fullName>
    </submittedName>
</protein>
<dbReference type="AlphaFoldDB" id="A0A6M3KG22"/>
<accession>A0A6M3KG22</accession>
<dbReference type="EMBL" id="MT141264">
    <property type="protein sequence ID" value="QJA57267.1"/>
    <property type="molecule type" value="Genomic_DNA"/>
</dbReference>
<dbReference type="EMBL" id="MT142421">
    <property type="protein sequence ID" value="QJA80415.1"/>
    <property type="molecule type" value="Genomic_DNA"/>
</dbReference>
<name>A0A6M3KG22_9ZZZZ</name>
<sequence length="61" mass="6570">MGKNGSSVKKVGKVDEVWVPVARFVANDFDEGKGRFVDSASLSELQQEKNSGKIRCVVVSG</sequence>
<gene>
    <name evidence="2" type="ORF">MM415A00723_0003</name>
    <name evidence="1" type="ORF">MM415B01675_0005</name>
</gene>
<organism evidence="2">
    <name type="scientific">viral metagenome</name>
    <dbReference type="NCBI Taxonomy" id="1070528"/>
    <lineage>
        <taxon>unclassified sequences</taxon>
        <taxon>metagenomes</taxon>
        <taxon>organismal metagenomes</taxon>
    </lineage>
</organism>
<proteinExistence type="predicted"/>
<reference evidence="2" key="1">
    <citation type="submission" date="2020-03" db="EMBL/GenBank/DDBJ databases">
        <title>The deep terrestrial virosphere.</title>
        <authorList>
            <person name="Holmfeldt K."/>
            <person name="Nilsson E."/>
            <person name="Simone D."/>
            <person name="Lopez-Fernandez M."/>
            <person name="Wu X."/>
            <person name="de Brujin I."/>
            <person name="Lundin D."/>
            <person name="Andersson A."/>
            <person name="Bertilsson S."/>
            <person name="Dopson M."/>
        </authorList>
    </citation>
    <scope>NUCLEOTIDE SEQUENCE</scope>
    <source>
        <strain evidence="2">MM415A00723</strain>
        <strain evidence="1">MM415B01675</strain>
    </source>
</reference>
<evidence type="ECO:0000313" key="1">
    <source>
        <dbReference type="EMBL" id="QJA57267.1"/>
    </source>
</evidence>